<dbReference type="PANTHER" id="PTHR34709">
    <property type="entry name" value="OS10G0396666 PROTEIN"/>
    <property type="match status" value="1"/>
</dbReference>
<proteinExistence type="predicted"/>
<reference evidence="3 4" key="1">
    <citation type="journal article" date="2005" name="PLoS Biol.">
        <title>The genomes of Oryza sativa: a history of duplications.</title>
        <authorList>
            <person name="Yu J."/>
            <person name="Wang J."/>
            <person name="Lin W."/>
            <person name="Li S."/>
            <person name="Li H."/>
            <person name="Zhou J."/>
            <person name="Ni P."/>
            <person name="Dong W."/>
            <person name="Hu S."/>
            <person name="Zeng C."/>
            <person name="Zhang J."/>
            <person name="Zhang Y."/>
            <person name="Li R."/>
            <person name="Xu Z."/>
            <person name="Li S."/>
            <person name="Li X."/>
            <person name="Zheng H."/>
            <person name="Cong L."/>
            <person name="Lin L."/>
            <person name="Yin J."/>
            <person name="Geng J."/>
            <person name="Li G."/>
            <person name="Shi J."/>
            <person name="Liu J."/>
            <person name="Lv H."/>
            <person name="Li J."/>
            <person name="Wang J."/>
            <person name="Deng Y."/>
            <person name="Ran L."/>
            <person name="Shi X."/>
            <person name="Wang X."/>
            <person name="Wu Q."/>
            <person name="Li C."/>
            <person name="Ren X."/>
            <person name="Wang J."/>
            <person name="Wang X."/>
            <person name="Li D."/>
            <person name="Liu D."/>
            <person name="Zhang X."/>
            <person name="Ji Z."/>
            <person name="Zhao W."/>
            <person name="Sun Y."/>
            <person name="Zhang Z."/>
            <person name="Bao J."/>
            <person name="Han Y."/>
            <person name="Dong L."/>
            <person name="Ji J."/>
            <person name="Chen P."/>
            <person name="Wu S."/>
            <person name="Liu J."/>
            <person name="Xiao Y."/>
            <person name="Bu D."/>
            <person name="Tan J."/>
            <person name="Yang L."/>
            <person name="Ye C."/>
            <person name="Zhang J."/>
            <person name="Xu J."/>
            <person name="Zhou Y."/>
            <person name="Yu Y."/>
            <person name="Zhang B."/>
            <person name="Zhuang S."/>
            <person name="Wei H."/>
            <person name="Liu B."/>
            <person name="Lei M."/>
            <person name="Yu H."/>
            <person name="Li Y."/>
            <person name="Xu H."/>
            <person name="Wei S."/>
            <person name="He X."/>
            <person name="Fang L."/>
            <person name="Zhang Z."/>
            <person name="Zhang Y."/>
            <person name="Huang X."/>
            <person name="Su Z."/>
            <person name="Tong W."/>
            <person name="Li J."/>
            <person name="Tong Z."/>
            <person name="Li S."/>
            <person name="Ye J."/>
            <person name="Wang L."/>
            <person name="Fang L."/>
            <person name="Lei T."/>
            <person name="Chen C."/>
            <person name="Chen H."/>
            <person name="Xu Z."/>
            <person name="Li H."/>
            <person name="Huang H."/>
            <person name="Zhang F."/>
            <person name="Xu H."/>
            <person name="Li N."/>
            <person name="Zhao C."/>
            <person name="Li S."/>
            <person name="Dong L."/>
            <person name="Huang Y."/>
            <person name="Li L."/>
            <person name="Xi Y."/>
            <person name="Qi Q."/>
            <person name="Li W."/>
            <person name="Zhang B."/>
            <person name="Hu W."/>
            <person name="Zhang Y."/>
            <person name="Tian X."/>
            <person name="Jiao Y."/>
            <person name="Liang X."/>
            <person name="Jin J."/>
            <person name="Gao L."/>
            <person name="Zheng W."/>
            <person name="Hao B."/>
            <person name="Liu S."/>
            <person name="Wang W."/>
            <person name="Yuan L."/>
            <person name="Cao M."/>
            <person name="McDermott J."/>
            <person name="Samudrala R."/>
            <person name="Wang J."/>
            <person name="Wong G.K."/>
            <person name="Yang H."/>
        </authorList>
    </citation>
    <scope>NUCLEOTIDE SEQUENCE [LARGE SCALE GENOMIC DNA]</scope>
    <source>
        <strain evidence="4">cv. 93-11</strain>
    </source>
</reference>
<dbReference type="PROSITE" id="PS50181">
    <property type="entry name" value="FBOX"/>
    <property type="match status" value="1"/>
</dbReference>
<dbReference type="Proteomes" id="UP000007015">
    <property type="component" value="Chromosome 6"/>
</dbReference>
<keyword evidence="4" id="KW-1185">Reference proteome</keyword>
<dbReference type="InterPro" id="IPR001810">
    <property type="entry name" value="F-box_dom"/>
</dbReference>
<sequence length="421" mass="46987">MAGKKRQNKKRGDVSKPSQRRQADQRSNALPAEQKPKEDLISKLPDDILVHILSMCPYADAERAAAVSRRWQHLHTRLPNVRFSMSVQGLLAPLGESSKPRVQSMARTLRRRCCGGGDTVKTLHIGYRKDVPFECRYAEEFVALANATRLELGVQCARGLPDEDAGEWSLELPPATAELQLRLYWYAVRPPGLHGPGVASLRWLARNGLAVLRPESFLSGGGVVFPALEELHIVKCTLPAGGGIDITSAAMPRLRRLIVTDVAVMSAATKAGIAVLADELAELRVSCRCATEPMATSDPAAYHLKPRFRALFTRYSCVRVRAPRLRVFEWRCCFADEVRVESVGRLSDVAVELAAGRLPRLWDEESKSLSVEDCDKLMKGILRGLLPGLRPRSWDWVQRKCVKRDERWLSFEISSAPKYDT</sequence>
<dbReference type="InterPro" id="IPR055312">
    <property type="entry name" value="FBL15-like"/>
</dbReference>
<feature type="region of interest" description="Disordered" evidence="1">
    <location>
        <begin position="1"/>
        <end position="38"/>
    </location>
</feature>
<dbReference type="AlphaFoldDB" id="A2YFK1"/>
<dbReference type="Pfam" id="PF12937">
    <property type="entry name" value="F-box-like"/>
    <property type="match status" value="1"/>
</dbReference>
<gene>
    <name evidence="3" type="ORF">OsI_23884</name>
</gene>
<dbReference type="EMBL" id="CM000131">
    <property type="protein sequence ID" value="EAZ01862.1"/>
    <property type="molecule type" value="Genomic_DNA"/>
</dbReference>
<organism evidence="3 4">
    <name type="scientific">Oryza sativa subsp. indica</name>
    <name type="common">Rice</name>
    <dbReference type="NCBI Taxonomy" id="39946"/>
    <lineage>
        <taxon>Eukaryota</taxon>
        <taxon>Viridiplantae</taxon>
        <taxon>Streptophyta</taxon>
        <taxon>Embryophyta</taxon>
        <taxon>Tracheophyta</taxon>
        <taxon>Spermatophyta</taxon>
        <taxon>Magnoliopsida</taxon>
        <taxon>Liliopsida</taxon>
        <taxon>Poales</taxon>
        <taxon>Poaceae</taxon>
        <taxon>BOP clade</taxon>
        <taxon>Oryzoideae</taxon>
        <taxon>Oryzeae</taxon>
        <taxon>Oryzinae</taxon>
        <taxon>Oryza</taxon>
        <taxon>Oryza sativa</taxon>
    </lineage>
</organism>
<dbReference type="OMA" id="FTRYSCV"/>
<protein>
    <recommendedName>
        <fullName evidence="2">F-box domain-containing protein</fullName>
    </recommendedName>
</protein>
<dbReference type="Gene3D" id="1.20.1280.50">
    <property type="match status" value="1"/>
</dbReference>
<dbReference type="Gramene" id="BGIOSGA020794-TA">
    <property type="protein sequence ID" value="BGIOSGA020794-PA"/>
    <property type="gene ID" value="BGIOSGA020794"/>
</dbReference>
<dbReference type="PANTHER" id="PTHR34709:SF25">
    <property type="entry name" value="OS06G0688400 PROTEIN"/>
    <property type="match status" value="1"/>
</dbReference>
<name>A2YFK1_ORYSI</name>
<evidence type="ECO:0000256" key="1">
    <source>
        <dbReference type="SAM" id="MobiDB-lite"/>
    </source>
</evidence>
<evidence type="ECO:0000259" key="2">
    <source>
        <dbReference type="PROSITE" id="PS50181"/>
    </source>
</evidence>
<dbReference type="SUPFAM" id="SSF81383">
    <property type="entry name" value="F-box domain"/>
    <property type="match status" value="1"/>
</dbReference>
<accession>A2YFK1</accession>
<dbReference type="HOGENOM" id="CLU_044920_0_0_1"/>
<evidence type="ECO:0000313" key="4">
    <source>
        <dbReference type="Proteomes" id="UP000007015"/>
    </source>
</evidence>
<evidence type="ECO:0000313" key="3">
    <source>
        <dbReference type="EMBL" id="EAZ01862.1"/>
    </source>
</evidence>
<dbReference type="InterPro" id="IPR036047">
    <property type="entry name" value="F-box-like_dom_sf"/>
</dbReference>
<feature type="domain" description="F-box" evidence="2">
    <location>
        <begin position="38"/>
        <end position="86"/>
    </location>
</feature>